<dbReference type="InterPro" id="IPR051446">
    <property type="entry name" value="HTH_trans_reg/aminotransferase"/>
</dbReference>
<dbReference type="RefSeq" id="WP_104271000.1">
    <property type="nucleotide sequence ID" value="NZ_PSSW01000007.1"/>
</dbReference>
<dbReference type="Gene3D" id="3.90.1150.10">
    <property type="entry name" value="Aspartate Aminotransferase, domain 1"/>
    <property type="match status" value="1"/>
</dbReference>
<dbReference type="Pfam" id="PF00155">
    <property type="entry name" value="Aminotran_1_2"/>
    <property type="match status" value="1"/>
</dbReference>
<evidence type="ECO:0000259" key="6">
    <source>
        <dbReference type="PROSITE" id="PS50949"/>
    </source>
</evidence>
<dbReference type="SMART" id="SM00345">
    <property type="entry name" value="HTH_GNTR"/>
    <property type="match status" value="1"/>
</dbReference>
<accession>A0A3D8H0F1</accession>
<keyword evidence="8" id="KW-1185">Reference proteome</keyword>
<keyword evidence="5" id="KW-0804">Transcription</keyword>
<sequence length="466" mass="52004">MAKPLPRYQKLEVTLRDQIETGRWRAGERLPSIRSLCQDYHLSKITVQHALQRLEALGLIEARERSGFFVVSPQNKFEVPGQAPTPDEPKPVSVSQVFQDIMTRSAAFDLLPACNRDEPPPGIIQLNRSIGRALRRQSTRFQYYDEPAGDQELRNQIALRAARRGWIAQADDFCITSGCQQSLFLALMAVCKSGDVVAVETPGFYGVLQLLEQLQLRVIEIPASPESGMNVSALEDVLKVWDVKACVVSPAFATPTGSVMPTEARRGLLALADRHDVAIIEDDIYAESGWLNVPDTLKAIDTSARVIHCSSFSKVLSRDLRLGWVSGGRWHDEILKLKLTSQLASSRFLQEGVAGFIAEGGYASFLRRHRQDLRRRRDQLLELLSGWNVSLRVTTPHGGLALWVELQEDVDTLRLYGRALEEGIVITPGNLFSVSGKFSNCLRISFAHPWNAARVSALKRLPELMI</sequence>
<evidence type="ECO:0000313" key="7">
    <source>
        <dbReference type="EMBL" id="RDU40174.1"/>
    </source>
</evidence>
<keyword evidence="7" id="KW-0808">Transferase</keyword>
<dbReference type="SUPFAM" id="SSF46785">
    <property type="entry name" value="Winged helix' DNA-binding domain"/>
    <property type="match status" value="1"/>
</dbReference>
<dbReference type="CDD" id="cd07377">
    <property type="entry name" value="WHTH_GntR"/>
    <property type="match status" value="1"/>
</dbReference>
<dbReference type="InterPro" id="IPR015421">
    <property type="entry name" value="PyrdxlP-dep_Trfase_major"/>
</dbReference>
<name>A0A3D8H0F1_9GAMM</name>
<dbReference type="InterPro" id="IPR004839">
    <property type="entry name" value="Aminotransferase_I/II_large"/>
</dbReference>
<dbReference type="CDD" id="cd00609">
    <property type="entry name" value="AAT_like"/>
    <property type="match status" value="1"/>
</dbReference>
<evidence type="ECO:0000256" key="3">
    <source>
        <dbReference type="ARBA" id="ARBA00023015"/>
    </source>
</evidence>
<dbReference type="GO" id="GO:0030170">
    <property type="term" value="F:pyridoxal phosphate binding"/>
    <property type="evidence" value="ECO:0007669"/>
    <property type="project" value="InterPro"/>
</dbReference>
<dbReference type="GO" id="GO:0003700">
    <property type="term" value="F:DNA-binding transcription factor activity"/>
    <property type="evidence" value="ECO:0007669"/>
    <property type="project" value="InterPro"/>
</dbReference>
<evidence type="ECO:0000256" key="2">
    <source>
        <dbReference type="ARBA" id="ARBA00022898"/>
    </source>
</evidence>
<evidence type="ECO:0000313" key="8">
    <source>
        <dbReference type="Proteomes" id="UP000256431"/>
    </source>
</evidence>
<reference evidence="7 8" key="1">
    <citation type="submission" date="2018-08" db="EMBL/GenBank/DDBJ databases">
        <title>Genome sequence of Marinobacter flavimaris KCTC 12185.</title>
        <authorList>
            <person name="Chun J."/>
            <person name="Kim B.-Y."/>
            <person name="Choi S.-B."/>
            <person name="Kwak M.-J."/>
        </authorList>
    </citation>
    <scope>NUCLEOTIDE SEQUENCE [LARGE SCALE GENOMIC DNA]</scope>
    <source>
        <strain evidence="7 8">KCTC 12185</strain>
    </source>
</reference>
<dbReference type="Proteomes" id="UP000256431">
    <property type="component" value="Unassembled WGS sequence"/>
</dbReference>
<organism evidence="7 8">
    <name type="scientific">Marinobacter flavimaris</name>
    <dbReference type="NCBI Taxonomy" id="262076"/>
    <lineage>
        <taxon>Bacteria</taxon>
        <taxon>Pseudomonadati</taxon>
        <taxon>Pseudomonadota</taxon>
        <taxon>Gammaproteobacteria</taxon>
        <taxon>Pseudomonadales</taxon>
        <taxon>Marinobacteraceae</taxon>
        <taxon>Marinobacter</taxon>
    </lineage>
</organism>
<dbReference type="PANTHER" id="PTHR46577">
    <property type="entry name" value="HTH-TYPE TRANSCRIPTIONAL REGULATORY PROTEIN GABR"/>
    <property type="match status" value="1"/>
</dbReference>
<dbReference type="SUPFAM" id="SSF53383">
    <property type="entry name" value="PLP-dependent transferases"/>
    <property type="match status" value="1"/>
</dbReference>
<dbReference type="Pfam" id="PF00392">
    <property type="entry name" value="GntR"/>
    <property type="match status" value="1"/>
</dbReference>
<dbReference type="InterPro" id="IPR036388">
    <property type="entry name" value="WH-like_DNA-bd_sf"/>
</dbReference>
<dbReference type="AlphaFoldDB" id="A0A3D8H0F1"/>
<dbReference type="InterPro" id="IPR015422">
    <property type="entry name" value="PyrdxlP-dep_Trfase_small"/>
</dbReference>
<dbReference type="InterPro" id="IPR036390">
    <property type="entry name" value="WH_DNA-bd_sf"/>
</dbReference>
<dbReference type="PANTHER" id="PTHR46577:SF2">
    <property type="entry name" value="TRANSCRIPTIONAL REGULATORY PROTEIN"/>
    <property type="match status" value="1"/>
</dbReference>
<protein>
    <submittedName>
        <fullName evidence="7">PLP-dependent aminotransferase family protein</fullName>
    </submittedName>
</protein>
<gene>
    <name evidence="7" type="ORF">DXI23_15475</name>
</gene>
<proteinExistence type="inferred from homology"/>
<dbReference type="EMBL" id="QRDH01000007">
    <property type="protein sequence ID" value="RDU40174.1"/>
    <property type="molecule type" value="Genomic_DNA"/>
</dbReference>
<keyword evidence="7" id="KW-0032">Aminotransferase</keyword>
<dbReference type="GO" id="GO:0003677">
    <property type="term" value="F:DNA binding"/>
    <property type="evidence" value="ECO:0007669"/>
    <property type="project" value="UniProtKB-KW"/>
</dbReference>
<comment type="similarity">
    <text evidence="1">In the C-terminal section; belongs to the class-I pyridoxal-phosphate-dependent aminotransferase family.</text>
</comment>
<keyword evidence="4" id="KW-0238">DNA-binding</keyword>
<keyword evidence="3" id="KW-0805">Transcription regulation</keyword>
<dbReference type="InterPro" id="IPR000524">
    <property type="entry name" value="Tscrpt_reg_HTH_GntR"/>
</dbReference>
<evidence type="ECO:0000256" key="5">
    <source>
        <dbReference type="ARBA" id="ARBA00023163"/>
    </source>
</evidence>
<dbReference type="Gene3D" id="3.40.640.10">
    <property type="entry name" value="Type I PLP-dependent aspartate aminotransferase-like (Major domain)"/>
    <property type="match status" value="1"/>
</dbReference>
<evidence type="ECO:0000256" key="4">
    <source>
        <dbReference type="ARBA" id="ARBA00023125"/>
    </source>
</evidence>
<dbReference type="PROSITE" id="PS50949">
    <property type="entry name" value="HTH_GNTR"/>
    <property type="match status" value="1"/>
</dbReference>
<feature type="domain" description="HTH gntR-type" evidence="6">
    <location>
        <begin position="5"/>
        <end position="73"/>
    </location>
</feature>
<dbReference type="Gene3D" id="1.10.10.10">
    <property type="entry name" value="Winged helix-like DNA-binding domain superfamily/Winged helix DNA-binding domain"/>
    <property type="match status" value="1"/>
</dbReference>
<dbReference type="GO" id="GO:0008483">
    <property type="term" value="F:transaminase activity"/>
    <property type="evidence" value="ECO:0007669"/>
    <property type="project" value="UniProtKB-KW"/>
</dbReference>
<dbReference type="InterPro" id="IPR015424">
    <property type="entry name" value="PyrdxlP-dep_Trfase"/>
</dbReference>
<comment type="caution">
    <text evidence="7">The sequence shown here is derived from an EMBL/GenBank/DDBJ whole genome shotgun (WGS) entry which is preliminary data.</text>
</comment>
<evidence type="ECO:0000256" key="1">
    <source>
        <dbReference type="ARBA" id="ARBA00005384"/>
    </source>
</evidence>
<keyword evidence="2" id="KW-0663">Pyridoxal phosphate</keyword>